<dbReference type="KEGG" id="pwn:QNH46_14255"/>
<gene>
    <name evidence="2" type="ORF">QNH46_14255</name>
</gene>
<evidence type="ECO:0000313" key="3">
    <source>
        <dbReference type="Proteomes" id="UP001177943"/>
    </source>
</evidence>
<feature type="transmembrane region" description="Helical" evidence="1">
    <location>
        <begin position="103"/>
        <end position="122"/>
    </location>
</feature>
<dbReference type="Proteomes" id="UP001177943">
    <property type="component" value="Chromosome"/>
</dbReference>
<proteinExistence type="predicted"/>
<dbReference type="EMBL" id="CP126084">
    <property type="protein sequence ID" value="WHX47325.1"/>
    <property type="molecule type" value="Genomic_DNA"/>
</dbReference>
<evidence type="ECO:0000256" key="1">
    <source>
        <dbReference type="SAM" id="Phobius"/>
    </source>
</evidence>
<dbReference type="RefSeq" id="WP_283924907.1">
    <property type="nucleotide sequence ID" value="NZ_CP126084.1"/>
</dbReference>
<sequence length="158" mass="18051">MNDQGKDSRNDQSRKICWDKYIRGELNEQQTRQAEVLLLHDDEALAAYMAALAEHEQELPGLQQEEAFIEAVMRKTPVQGHAQQARESAEPLIRKRRLREHPLFNYVIAASITLFLLSLGAFDHLKSGTEHIMPPAAEPSVSKQIMDRTADWIDHLKP</sequence>
<keyword evidence="1" id="KW-0812">Transmembrane</keyword>
<evidence type="ECO:0000313" key="2">
    <source>
        <dbReference type="EMBL" id="WHX47325.1"/>
    </source>
</evidence>
<keyword evidence="1" id="KW-0472">Membrane</keyword>
<protein>
    <submittedName>
        <fullName evidence="2">Uncharacterized protein</fullName>
    </submittedName>
</protein>
<keyword evidence="1" id="KW-1133">Transmembrane helix</keyword>
<accession>A0AA95I080</accession>
<organism evidence="2 3">
    <name type="scientific">Paenibacillus woosongensis</name>
    <dbReference type="NCBI Taxonomy" id="307580"/>
    <lineage>
        <taxon>Bacteria</taxon>
        <taxon>Bacillati</taxon>
        <taxon>Bacillota</taxon>
        <taxon>Bacilli</taxon>
        <taxon>Bacillales</taxon>
        <taxon>Paenibacillaceae</taxon>
        <taxon>Paenibacillus</taxon>
    </lineage>
</organism>
<reference evidence="2" key="1">
    <citation type="submission" date="2023-05" db="EMBL/GenBank/DDBJ databases">
        <title>Comparative genomics of Bacillaceae isolates and their secondary metabolite potential.</title>
        <authorList>
            <person name="Song L."/>
            <person name="Nielsen L.J."/>
            <person name="Mohite O."/>
            <person name="Xu X."/>
            <person name="Weber T."/>
            <person name="Kovacs A.T."/>
        </authorList>
    </citation>
    <scope>NUCLEOTIDE SEQUENCE</scope>
    <source>
        <strain evidence="2">B2_4</strain>
    </source>
</reference>
<name>A0AA95I080_9BACL</name>
<dbReference type="AlphaFoldDB" id="A0AA95I080"/>